<dbReference type="GO" id="GO:0005829">
    <property type="term" value="C:cytosol"/>
    <property type="evidence" value="ECO:0007669"/>
    <property type="project" value="TreeGrafter"/>
</dbReference>
<comment type="caution">
    <text evidence="3">The sequence shown here is derived from an EMBL/GenBank/DDBJ whole genome shotgun (WGS) entry which is preliminary data.</text>
</comment>
<organism evidence="3">
    <name type="scientific">Menopon gallinae</name>
    <name type="common">poultry shaft louse</name>
    <dbReference type="NCBI Taxonomy" id="328185"/>
    <lineage>
        <taxon>Eukaryota</taxon>
        <taxon>Metazoa</taxon>
        <taxon>Ecdysozoa</taxon>
        <taxon>Arthropoda</taxon>
        <taxon>Hexapoda</taxon>
        <taxon>Insecta</taxon>
        <taxon>Pterygota</taxon>
        <taxon>Neoptera</taxon>
        <taxon>Paraneoptera</taxon>
        <taxon>Psocodea</taxon>
        <taxon>Troctomorpha</taxon>
        <taxon>Phthiraptera</taxon>
        <taxon>Amblycera</taxon>
        <taxon>Menoponidae</taxon>
        <taxon>Menopon</taxon>
    </lineage>
</organism>
<gene>
    <name evidence="3" type="ORF">PYX00_011389</name>
</gene>
<name>A0AAW2H7I0_9NEOP</name>
<accession>A0AAW2H7I0</accession>
<dbReference type="InterPro" id="IPR006849">
    <property type="entry name" value="Elp1"/>
</dbReference>
<dbReference type="GO" id="GO:0033588">
    <property type="term" value="C:elongator holoenzyme complex"/>
    <property type="evidence" value="ECO:0007669"/>
    <property type="project" value="InterPro"/>
</dbReference>
<proteinExistence type="predicted"/>
<dbReference type="PANTHER" id="PTHR12747">
    <property type="entry name" value="ELONGATOR COMPLEX PROTEIN 1"/>
    <property type="match status" value="1"/>
</dbReference>
<evidence type="ECO:0000313" key="3">
    <source>
        <dbReference type="EMBL" id="KAL0265675.1"/>
    </source>
</evidence>
<evidence type="ECO:0000256" key="1">
    <source>
        <dbReference type="SAM" id="Coils"/>
    </source>
</evidence>
<feature type="region of interest" description="Disordered" evidence="2">
    <location>
        <begin position="1204"/>
        <end position="1230"/>
    </location>
</feature>
<sequence length="1683" mass="189200">MENFFVRSVAHMPIHTKFLWSDGPTYFQVFERGFLLLERTNIIVLDRLGREELMGTLESPPLLVSFCADESLLLVVLKGKCLLLNSYFELVGTLSTPSDVLSVEWNPHAHLIYCATEHTLLILSNHLELLKEVHYGGPVALRTANVLAVACNGRVHFVEKNGLEFGSPLVLSEPCGGPGGGKGPAGVVSHLRFLDRNTLITVGDHLTLYSSRNDKWYKKLQWETRGSFLGIVKNTLYFECEGIVSIKVFKEFTRSAGMFFVVDGSSLFLYNYWKAIVPPPFYERALELPGNICDVSACNGRVAVLTGLCGAGPVRKHEDRHLGESSIGSERVVGGHTLSLNVYRVEDLALEHSVDVSSFREGILEILLLEEVVWIRLETRVCSVDISTGKVDASLKVSGVLRMYFFGSIVLLDDRRRLQSLDEKHGVHTVLNLSHCCSEQVGEILYCDVQVCKEAYFVQLNSQLFCGSVLIDGVVSFLIHSDFLIVTKHDSLHFARLENTMLQKAPAECRTPCLEAYALSDSLCQDECSGLCKAQSLERVAVRSESLVAERNSVILAYTSLLILYIPRGNIEAFSLRPVVVESVREHIQSGRYREAVGVCAVNCIPFDIWIGMKMDISRVVASVSRGHVIMLFAELLSLLKLGSLDADSILRFLTMRDVVVGVERVGLSEGCALRAPPACQAADHEEACVITLHWSTDPLFLLGCLLRAVDNAVLVEILARVGVLPAALAVADSLEDAVKAAVCHTTPDNLIKQSLLLHNMDLSSRIALILDKRDYLHEIQQMRGGNEKFKVFDYLGMHRKALDCLFEKHVSEKRQCSTEVCSPAKAPETRHTDDCLAPALAYADKHDLYEYSMKYDHPRFIEGYAEKMFRCRNYEKSFELYKRVDLEKALDVSFSLESRFSIEVASQLNVLDAKFYRRLVESLAQRGHWEEAARLQRDVLKENAMSYFLRSGNMLESLLEFAKYARRHMESVQCTCPGRNAAAGPEMQAKCASVSGVLDTYGGMLFDSPCIREDSRYREFAAKVKEMEQREIDVLDRKARQVEKCLQKMRCIEGEPCAASETTFSYTVSGRSVRMSEEEFVQKRLSALKKAVSDLRTDEIADILERMGLVTDLRTKYSSVVKNIEDAANMAALIIDDNLDICDQISSILDDGDATQKLDESTLDACEYTSAVNERSTAFNADESLCRRESSVADCTENGVASASLNNDAEKSAETAKDEVPKPESKGSEALKCTDAQRFSYKLPTLKNLFQPPYAIRKPSFLTRNVDARGDADRGGHSDGLSNEEFEKRVLGQLPAIIQKLCDENANFRLLNQNQELEIERLVAKRESLCKRVEECEEEKGNIMAELKKLNADYSKLVEDMEQNDAYKKEIENYLVILKEEHENMRSKQSEMSESSKKLQEEKSILETRVLKCEKESAELADKNSRLEGELDAYNARLASLEEKKAYMESQASAFEKGLSAITQRCCSRLLELQDRVSFIGSESARRVTTIRSLVHKNEQSARLAAELGEQARACESSSLVLRTRIEQSSIRSKRAVSLLVDLADGLRFTRACAAGLDEGVKRLRCQYMEKETALCAAKRCSCRLSSLLVVARDKLKGQIASELKGVQLSMKQIKKCVQKAWGREVQERARMREAHHNEIQQLKGHYTVKIRKIYKHYKDRRQKTAEMQEEPDDEDVWNVFQ</sequence>
<keyword evidence="1" id="KW-0175">Coiled coil</keyword>
<evidence type="ECO:0000256" key="2">
    <source>
        <dbReference type="SAM" id="MobiDB-lite"/>
    </source>
</evidence>
<feature type="compositionally biased region" description="Basic and acidic residues" evidence="2">
    <location>
        <begin position="1209"/>
        <end position="1230"/>
    </location>
</feature>
<dbReference type="PANTHER" id="PTHR12747:SF0">
    <property type="entry name" value="ELONGATOR COMPLEX PROTEIN 1"/>
    <property type="match status" value="1"/>
</dbReference>
<dbReference type="GO" id="GO:0000049">
    <property type="term" value="F:tRNA binding"/>
    <property type="evidence" value="ECO:0007669"/>
    <property type="project" value="TreeGrafter"/>
</dbReference>
<reference evidence="3" key="1">
    <citation type="journal article" date="2024" name="Gigascience">
        <title>Chromosome-level genome of the poultry shaft louse Menopon gallinae provides insight into the host-switching and adaptive evolution of parasitic lice.</title>
        <authorList>
            <person name="Xu Y."/>
            <person name="Ma L."/>
            <person name="Liu S."/>
            <person name="Liang Y."/>
            <person name="Liu Q."/>
            <person name="He Z."/>
            <person name="Tian L."/>
            <person name="Duan Y."/>
            <person name="Cai W."/>
            <person name="Li H."/>
            <person name="Song F."/>
        </authorList>
    </citation>
    <scope>NUCLEOTIDE SEQUENCE</scope>
    <source>
        <strain evidence="3">Cailab_2023a</strain>
    </source>
</reference>
<protein>
    <submittedName>
        <fullName evidence="3">Uncharacterized protein</fullName>
    </submittedName>
</protein>
<dbReference type="GO" id="GO:0002926">
    <property type="term" value="P:tRNA wobble base 5-methoxycarbonylmethyl-2-thiouridinylation"/>
    <property type="evidence" value="ECO:0007669"/>
    <property type="project" value="TreeGrafter"/>
</dbReference>
<feature type="coiled-coil region" evidence="1">
    <location>
        <begin position="1313"/>
        <end position="1452"/>
    </location>
</feature>
<dbReference type="EMBL" id="JARGDH010000006">
    <property type="protein sequence ID" value="KAL0265675.1"/>
    <property type="molecule type" value="Genomic_DNA"/>
</dbReference>